<accession>A0A811BS98</accession>
<evidence type="ECO:0000313" key="2">
    <source>
        <dbReference type="EMBL" id="BCU03375.1"/>
    </source>
</evidence>
<dbReference type="Proteomes" id="UP001253637">
    <property type="component" value="Segment"/>
</dbReference>
<organism evidence="2 3">
    <name type="scientific">Pandoravirus japonicus</name>
    <dbReference type="NCBI Taxonomy" id="2823154"/>
    <lineage>
        <taxon>Viruses</taxon>
        <taxon>Pandoravirus</taxon>
    </lineage>
</organism>
<sequence length="75" mass="8379">MCACKPLTYEARSGLIARRSARDGAHAARPLALARRRHRGPPPLPPRRPPAGLARNRKQKEMGKTKKEKTIESIE</sequence>
<reference evidence="2" key="1">
    <citation type="submission" date="2021-04" db="EMBL/GenBank/DDBJ databases">
        <title>Draft Genome Sequence of Pandoravirus japonicus, Isolated from the Sabaishi River of Niigata, Japan.</title>
        <authorList>
            <person name="Hosokawa N."/>
            <person name="Takahashi H."/>
            <person name="Aoki K."/>
            <person name="Takemura M."/>
        </authorList>
    </citation>
    <scope>NUCLEOTIDE SEQUENCE</scope>
</reference>
<name>A0A811BS98_9VIRU</name>
<feature type="compositionally biased region" description="Basic and acidic residues" evidence="1">
    <location>
        <begin position="59"/>
        <end position="75"/>
    </location>
</feature>
<protein>
    <submittedName>
        <fullName evidence="2">Uncharacterized protein</fullName>
    </submittedName>
</protein>
<dbReference type="EMBL" id="LC625835">
    <property type="protein sequence ID" value="BCU03375.1"/>
    <property type="molecule type" value="Genomic_DNA"/>
</dbReference>
<proteinExistence type="predicted"/>
<evidence type="ECO:0000313" key="3">
    <source>
        <dbReference type="Proteomes" id="UP001253637"/>
    </source>
</evidence>
<feature type="region of interest" description="Disordered" evidence="1">
    <location>
        <begin position="16"/>
        <end position="75"/>
    </location>
</feature>
<evidence type="ECO:0000256" key="1">
    <source>
        <dbReference type="SAM" id="MobiDB-lite"/>
    </source>
</evidence>